<dbReference type="InterPro" id="IPR012334">
    <property type="entry name" value="Pectin_lyas_fold"/>
</dbReference>
<dbReference type="PATRIC" id="fig|272123.3.peg.2138"/>
<dbReference type="OrthoDB" id="475384at2"/>
<feature type="domain" description="Filamentous haemagglutinin FhaB/tRNA nuclease CdiA-like TPS" evidence="1">
    <location>
        <begin position="51"/>
        <end position="164"/>
    </location>
</feature>
<dbReference type="AlphaFoldDB" id="K9ZFT2"/>
<dbReference type="RefSeq" id="WP_015214095.1">
    <property type="nucleotide sequence ID" value="NC_019771.1"/>
</dbReference>
<dbReference type="eggNOG" id="COG3210">
    <property type="taxonomic scope" value="Bacteria"/>
</dbReference>
<evidence type="ECO:0000313" key="2">
    <source>
        <dbReference type="EMBL" id="AFZ57447.1"/>
    </source>
</evidence>
<dbReference type="KEGG" id="acy:Anacy_1962"/>
<organism evidence="2 3">
    <name type="scientific">Anabaena cylindrica (strain ATCC 27899 / PCC 7122)</name>
    <dbReference type="NCBI Taxonomy" id="272123"/>
    <lineage>
        <taxon>Bacteria</taxon>
        <taxon>Bacillati</taxon>
        <taxon>Cyanobacteriota</taxon>
        <taxon>Cyanophyceae</taxon>
        <taxon>Nostocales</taxon>
        <taxon>Nostocaceae</taxon>
        <taxon>Anabaena</taxon>
    </lineage>
</organism>
<dbReference type="HOGENOM" id="CLU_001325_0_0_3"/>
<dbReference type="InterPro" id="IPR008638">
    <property type="entry name" value="FhaB/CdiA-like_TPS"/>
</dbReference>
<accession>K9ZFT2</accession>
<gene>
    <name evidence="2" type="ordered locus">Anacy_1962</name>
</gene>
<dbReference type="Pfam" id="PF05860">
    <property type="entry name" value="TPS"/>
    <property type="match status" value="1"/>
</dbReference>
<dbReference type="SMART" id="SM00912">
    <property type="entry name" value="Haemagg_act"/>
    <property type="match status" value="1"/>
</dbReference>
<dbReference type="InterPro" id="IPR011050">
    <property type="entry name" value="Pectin_lyase_fold/virulence"/>
</dbReference>
<dbReference type="Gene3D" id="2.160.20.10">
    <property type="entry name" value="Single-stranded right-handed beta-helix, Pectin lyase-like"/>
    <property type="match status" value="2"/>
</dbReference>
<keyword evidence="3" id="KW-1185">Reference proteome</keyword>
<sequence length="767" mass="80367">MFEFIKILTSKSPLPYNKKGWIVPAVLCFLTLTCLSTQKTSAQLTPDTSLATENSVITPTLHINGMNIDRIDGGAARGTNLFHSFQEFNVEQERGVYFSQPAGIARIITRVTGSNSSQILGTLGVLGNADLFMINPNGIIFGQNARLDIKGSFVGSTANSINFDHGIQFNATHPDAKPLLSVNVPQGLQFGTSSGSITNLSKPGLTINSGNTFALVGGDITFEGSAANIEGRIELGSVSHNSFVSLNPLTLGWELGYQEVQNFKDIHLTQGSAIRARYNQNSTSNGQTVNVAVIQGRNLTISDGSFISARNVNPLNTPNLFVKTSDSIKLIGVRASNNLGSGLYNQTVSANNAGNIILETQRLIIQDGGVISTTTTGNGRAGDITINTSESIEVIGSNPDPRNGAGIFSNASAGNGIGGNLTINTKRLIIQGGGAITTYTSTSGKAGDLSITAKESIELIGDNKITGLFANSVAENNPGIGGNLDVNTKELSVIDGATITVSNLFGQAGNLTVTADKLFLNQGKLTANTSASKSGEGANITLSLQNLLLMRNQSLISAQASGLANGGNITIDAKDGFVVALSSENSDIIANADKGNGGNINITTQGIFGIDFNLQNTEFSDITASSQFGLNGQVTINTLNIDPSQGLVTLSTNVLDTANQVDQRCVTSRKFALQKNQFTITGKGGFPTSPSDLFTGTTALVDLVDLVPSQSNNRDIQPVDVSIIPQKEILEAQGWVIDDQGQVHLVAKAVNTLSISPILPAISCSQS</sequence>
<proteinExistence type="predicted"/>
<dbReference type="SUPFAM" id="SSF51126">
    <property type="entry name" value="Pectin lyase-like"/>
    <property type="match status" value="3"/>
</dbReference>
<reference evidence="3" key="1">
    <citation type="journal article" date="2013" name="Proc. Natl. Acad. Sci. U.S.A.">
        <title>Improving the coverage of the cyanobacterial phylum using diversity-driven genome sequencing.</title>
        <authorList>
            <person name="Shih P.M."/>
            <person name="Wu D."/>
            <person name="Latifi A."/>
            <person name="Axen S.D."/>
            <person name="Fewer D.P."/>
            <person name="Talla E."/>
            <person name="Calteau A."/>
            <person name="Cai F."/>
            <person name="Tandeau de Marsac N."/>
            <person name="Rippka R."/>
            <person name="Herdman M."/>
            <person name="Sivonen K."/>
            <person name="Coursin T."/>
            <person name="Laurent T."/>
            <person name="Goodwin L."/>
            <person name="Nolan M."/>
            <person name="Davenport K.W."/>
            <person name="Han C.S."/>
            <person name="Rubin E.M."/>
            <person name="Eisen J.A."/>
            <person name="Woyke T."/>
            <person name="Gugger M."/>
            <person name="Kerfeld C.A."/>
        </authorList>
    </citation>
    <scope>NUCLEOTIDE SEQUENCE [LARGE SCALE GENOMIC DNA]</scope>
    <source>
        <strain evidence="3">ATCC 27899 / PCC 7122</strain>
    </source>
</reference>
<dbReference type="EMBL" id="CP003659">
    <property type="protein sequence ID" value="AFZ57447.1"/>
    <property type="molecule type" value="Genomic_DNA"/>
</dbReference>
<name>K9ZFT2_ANACC</name>
<protein>
    <submittedName>
        <fullName evidence="2">Filamentous hemagglutinin family outer membrane protein</fullName>
    </submittedName>
</protein>
<evidence type="ECO:0000313" key="3">
    <source>
        <dbReference type="Proteomes" id="UP000010474"/>
    </source>
</evidence>
<evidence type="ECO:0000259" key="1">
    <source>
        <dbReference type="SMART" id="SM00912"/>
    </source>
</evidence>
<dbReference type="STRING" id="272123.Anacy_1962"/>
<dbReference type="NCBIfam" id="TIGR01901">
    <property type="entry name" value="adhes_NPXG"/>
    <property type="match status" value="1"/>
</dbReference>
<dbReference type="Proteomes" id="UP000010474">
    <property type="component" value="Chromosome"/>
</dbReference>